<dbReference type="SUPFAM" id="SSF75304">
    <property type="entry name" value="Amidase signature (AS) enzymes"/>
    <property type="match status" value="1"/>
</dbReference>
<dbReference type="EC" id="3.5.1.54" evidence="3"/>
<gene>
    <name evidence="3" type="primary">atzF</name>
    <name evidence="3" type="ORF">LMG1873_05054</name>
</gene>
<keyword evidence="3" id="KW-0378">Hydrolase</keyword>
<dbReference type="InterPro" id="IPR014085">
    <property type="entry name" value="Allophanate_hydrolase"/>
</dbReference>
<dbReference type="NCBIfam" id="TIGR02713">
    <property type="entry name" value="allophanate_hyd"/>
    <property type="match status" value="1"/>
</dbReference>
<keyword evidence="4" id="KW-1185">Reference proteome</keyword>
<accession>A0ABM8L3Y9</accession>
<dbReference type="Proteomes" id="UP000494116">
    <property type="component" value="Unassembled WGS sequence"/>
</dbReference>
<dbReference type="InterPro" id="IPR000120">
    <property type="entry name" value="Amidase"/>
</dbReference>
<evidence type="ECO:0000259" key="1">
    <source>
        <dbReference type="Pfam" id="PF01425"/>
    </source>
</evidence>
<name>A0ABM8L3Y9_9BURK</name>
<evidence type="ECO:0000313" key="4">
    <source>
        <dbReference type="Proteomes" id="UP000494116"/>
    </source>
</evidence>
<dbReference type="PANTHER" id="PTHR11895">
    <property type="entry name" value="TRANSAMIDASE"/>
    <property type="match status" value="1"/>
</dbReference>
<sequence length="619" mass="65004">MNAAASQTSPIGWTIAQWQAAYRDTGAQPDVLLADYAAPQDSGPEDNAWIRRVDRATLDEQLDGLRLMLAAVGGDLTRLPLYGVPFAIKDNIDAAGWPTTAACPEFAYTPGEDATVVQRLRAAGAILIGKTNLDQFATGLVGTRSPHGAVANTFNPDYVSGGSSSGSASVVARGIAAFSLGTDTAGSGRVPAGFNNIVGLKPTRGWLSTAGVVPACRSLDCVSIFALTVADAELVAEVAGGYDERDPYSRAMPAGAALPWPRAPRLAVPATLEFFGDAQAAAVFEDAVRALKETGAQVEAIDFTPFNELAALLYQGPWVAERFAAVQALWETNPDAIHPVVRGIVEQAANYSALDAFKAEYRRAELTRQIHQALAGFDALVVPTSPSIYTIAQLQADPVTLNSRLGVYTNFANLADLSALALPAGMRADGLPSGITLIGLAWQDRALARFGRLWQAQRGLPLGATGAPLPAALNAGLDTASAPIDTVRVAVVGAHLTGMPLNHQLTSRHAVLVEQTRTAGDYRLYALANTKPPKPGLVKSESGAPIEVELWDVPVTAFGAFVAEIPAPLGIGTLELQDGRLVKGFICEPRGLDGARDITAFGGWRAYLASLNATARQPL</sequence>
<dbReference type="RefSeq" id="WP_061305282.1">
    <property type="nucleotide sequence ID" value="NZ_CADIJS010000005.1"/>
</dbReference>
<dbReference type="Pfam" id="PF21986">
    <property type="entry name" value="AH_C"/>
    <property type="match status" value="1"/>
</dbReference>
<dbReference type="Gene3D" id="3.10.490.10">
    <property type="entry name" value="Gamma-glutamyl cyclotransferase-like"/>
    <property type="match status" value="1"/>
</dbReference>
<evidence type="ECO:0000313" key="3">
    <source>
        <dbReference type="EMBL" id="CAB3733767.1"/>
    </source>
</evidence>
<dbReference type="InterPro" id="IPR053844">
    <property type="entry name" value="AH_C"/>
</dbReference>
<feature type="domain" description="Allophanate hydrolase C-terminal" evidence="2">
    <location>
        <begin position="487"/>
        <end position="609"/>
    </location>
</feature>
<dbReference type="NCBIfam" id="NF006043">
    <property type="entry name" value="PRK08186.1"/>
    <property type="match status" value="1"/>
</dbReference>
<dbReference type="Pfam" id="PF01425">
    <property type="entry name" value="Amidase"/>
    <property type="match status" value="1"/>
</dbReference>
<dbReference type="InterPro" id="IPR023631">
    <property type="entry name" value="Amidase_dom"/>
</dbReference>
<protein>
    <submittedName>
        <fullName evidence="3">Allophanate hydrolase</fullName>
        <ecNumber evidence="3">3.5.1.54</ecNumber>
    </submittedName>
</protein>
<evidence type="ECO:0000259" key="2">
    <source>
        <dbReference type="Pfam" id="PF21986"/>
    </source>
</evidence>
<feature type="domain" description="Amidase" evidence="1">
    <location>
        <begin position="77"/>
        <end position="447"/>
    </location>
</feature>
<reference evidence="3 4" key="1">
    <citation type="submission" date="2020-04" db="EMBL/GenBank/DDBJ databases">
        <authorList>
            <person name="De Canck E."/>
        </authorList>
    </citation>
    <scope>NUCLEOTIDE SEQUENCE [LARGE SCALE GENOMIC DNA]</scope>
    <source>
        <strain evidence="3 4">LMG 1873</strain>
    </source>
</reference>
<dbReference type="PANTHER" id="PTHR11895:SF169">
    <property type="entry name" value="GLUTAMYL-TRNA(GLN) AMIDOTRANSFERASE"/>
    <property type="match status" value="1"/>
</dbReference>
<dbReference type="EMBL" id="CADIJS010000005">
    <property type="protein sequence ID" value="CAB3733767.1"/>
    <property type="molecule type" value="Genomic_DNA"/>
</dbReference>
<comment type="caution">
    <text evidence="3">The sequence shown here is derived from an EMBL/GenBank/DDBJ whole genome shotgun (WGS) entry which is preliminary data.</text>
</comment>
<dbReference type="GO" id="GO:0004039">
    <property type="term" value="F:allophanate hydrolase activity"/>
    <property type="evidence" value="ECO:0007669"/>
    <property type="project" value="UniProtKB-EC"/>
</dbReference>
<organism evidence="3 4">
    <name type="scientific">Achromobacter piechaudii</name>
    <dbReference type="NCBI Taxonomy" id="72556"/>
    <lineage>
        <taxon>Bacteria</taxon>
        <taxon>Pseudomonadati</taxon>
        <taxon>Pseudomonadota</taxon>
        <taxon>Betaproteobacteria</taxon>
        <taxon>Burkholderiales</taxon>
        <taxon>Alcaligenaceae</taxon>
        <taxon>Achromobacter</taxon>
    </lineage>
</organism>
<proteinExistence type="predicted"/>
<dbReference type="InterPro" id="IPR036928">
    <property type="entry name" value="AS_sf"/>
</dbReference>
<dbReference type="Gene3D" id="1.20.58.1700">
    <property type="match status" value="1"/>
</dbReference>
<dbReference type="Gene3D" id="3.90.1300.10">
    <property type="entry name" value="Amidase signature (AS) domain"/>
    <property type="match status" value="1"/>
</dbReference>